<evidence type="ECO:0000256" key="3">
    <source>
        <dbReference type="ARBA" id="ARBA00022777"/>
    </source>
</evidence>
<evidence type="ECO:0000256" key="2">
    <source>
        <dbReference type="ARBA" id="ARBA00022741"/>
    </source>
</evidence>
<dbReference type="InterPro" id="IPR053149">
    <property type="entry name" value="TPK"/>
</dbReference>
<dbReference type="GO" id="GO:0016301">
    <property type="term" value="F:kinase activity"/>
    <property type="evidence" value="ECO:0007669"/>
    <property type="project" value="UniProtKB-KW"/>
</dbReference>
<protein>
    <recommendedName>
        <fullName evidence="5">Thiamine diphosphokinase</fullName>
        <ecNumber evidence="5">2.7.6.2</ecNumber>
    </recommendedName>
</protein>
<evidence type="ECO:0000313" key="8">
    <source>
        <dbReference type="EMBL" id="MZQ88405.1"/>
    </source>
</evidence>
<dbReference type="SUPFAM" id="SSF63862">
    <property type="entry name" value="Thiamin pyrophosphokinase, substrate-binding domain"/>
    <property type="match status" value="1"/>
</dbReference>
<dbReference type="InterPro" id="IPR036759">
    <property type="entry name" value="TPK_catalytic_sf"/>
</dbReference>
<dbReference type="EC" id="2.7.6.2" evidence="5"/>
<organism evidence="8 9">
    <name type="scientific">Frigidibacter albus</name>
    <dbReference type="NCBI Taxonomy" id="1465486"/>
    <lineage>
        <taxon>Bacteria</taxon>
        <taxon>Pseudomonadati</taxon>
        <taxon>Pseudomonadota</taxon>
        <taxon>Alphaproteobacteria</taxon>
        <taxon>Rhodobacterales</taxon>
        <taxon>Paracoccaceae</taxon>
        <taxon>Frigidibacter</taxon>
    </lineage>
</organism>
<gene>
    <name evidence="8" type="ORF">GS660_04735</name>
</gene>
<dbReference type="GO" id="GO:0004788">
    <property type="term" value="F:thiamine diphosphokinase activity"/>
    <property type="evidence" value="ECO:0007669"/>
    <property type="project" value="UniProtKB-UniRule"/>
</dbReference>
<keyword evidence="9" id="KW-1185">Reference proteome</keyword>
<dbReference type="Pfam" id="PF04265">
    <property type="entry name" value="TPK_B1_binding"/>
    <property type="match status" value="1"/>
</dbReference>
<dbReference type="InterPro" id="IPR006282">
    <property type="entry name" value="Thi_PPkinase"/>
</dbReference>
<evidence type="ECO:0000256" key="4">
    <source>
        <dbReference type="ARBA" id="ARBA00022840"/>
    </source>
</evidence>
<sequence>MTEALVQSKTGVTLLGGGDFAHADLDLALALAPLLVAADGGADGALAAGRMPGAVIGDFDSVSAAARAAIPLDRQHKVPEQDSTDFEKCLRLVEAPFLLGLGFAGLRLDHTLSVMTALASHPHQRCLILGPEDVIFLCPPRLTLPLEPGVRLSLFPMGPATGRSSGLRWPIDGLDFAPAGRIGTSNEATGPVDLQIDGPMLVLLPRAWLRPALGALLPAISLAG</sequence>
<dbReference type="RefSeq" id="WP_161343917.1">
    <property type="nucleotide sequence ID" value="NZ_BMGW01000002.1"/>
</dbReference>
<feature type="domain" description="Thiamin pyrophosphokinase thiamin-binding" evidence="7">
    <location>
        <begin position="149"/>
        <end position="201"/>
    </location>
</feature>
<accession>A0A6L8VDM8</accession>
<dbReference type="CDD" id="cd07995">
    <property type="entry name" value="TPK"/>
    <property type="match status" value="1"/>
</dbReference>
<dbReference type="AlphaFoldDB" id="A0A6L8VDM8"/>
<dbReference type="InterPro" id="IPR036371">
    <property type="entry name" value="TPK_B1-bd_sf"/>
</dbReference>
<evidence type="ECO:0000259" key="7">
    <source>
        <dbReference type="Pfam" id="PF04265"/>
    </source>
</evidence>
<dbReference type="GO" id="GO:0006772">
    <property type="term" value="P:thiamine metabolic process"/>
    <property type="evidence" value="ECO:0007669"/>
    <property type="project" value="UniProtKB-UniRule"/>
</dbReference>
<dbReference type="GO" id="GO:0005524">
    <property type="term" value="F:ATP binding"/>
    <property type="evidence" value="ECO:0007669"/>
    <property type="project" value="UniProtKB-KW"/>
</dbReference>
<dbReference type="OrthoDB" id="7057856at2"/>
<dbReference type="GO" id="GO:0009229">
    <property type="term" value="P:thiamine diphosphate biosynthetic process"/>
    <property type="evidence" value="ECO:0007669"/>
    <property type="project" value="InterPro"/>
</dbReference>
<dbReference type="PANTHER" id="PTHR41299">
    <property type="entry name" value="THIAMINE PYROPHOSPHOKINASE"/>
    <property type="match status" value="1"/>
</dbReference>
<reference evidence="8 9" key="1">
    <citation type="submission" date="2020-01" db="EMBL/GenBank/DDBJ databases">
        <title>Frigidibacter albus SP32T (=CGMCC 1.13995T).</title>
        <authorList>
            <person name="Liao X."/>
        </authorList>
    </citation>
    <scope>NUCLEOTIDE SEQUENCE [LARGE SCALE GENOMIC DNA]</scope>
    <source>
        <strain evidence="8 9">SP32</strain>
    </source>
</reference>
<dbReference type="EMBL" id="WWNR01000002">
    <property type="protein sequence ID" value="MZQ88405.1"/>
    <property type="molecule type" value="Genomic_DNA"/>
</dbReference>
<keyword evidence="2" id="KW-0547">Nucleotide-binding</keyword>
<evidence type="ECO:0000256" key="1">
    <source>
        <dbReference type="ARBA" id="ARBA00022679"/>
    </source>
</evidence>
<dbReference type="SUPFAM" id="SSF63999">
    <property type="entry name" value="Thiamin pyrophosphokinase, catalytic domain"/>
    <property type="match status" value="1"/>
</dbReference>
<dbReference type="GO" id="GO:0030975">
    <property type="term" value="F:thiamine binding"/>
    <property type="evidence" value="ECO:0007669"/>
    <property type="project" value="InterPro"/>
</dbReference>
<evidence type="ECO:0000313" key="9">
    <source>
        <dbReference type="Proteomes" id="UP000477083"/>
    </source>
</evidence>
<keyword evidence="3 8" id="KW-0418">Kinase</keyword>
<keyword evidence="4" id="KW-0067">ATP-binding</keyword>
<dbReference type="PANTHER" id="PTHR41299:SF1">
    <property type="entry name" value="THIAMINE PYROPHOSPHOKINASE"/>
    <property type="match status" value="1"/>
</dbReference>
<dbReference type="InterPro" id="IPR007371">
    <property type="entry name" value="TPK_catalytic"/>
</dbReference>
<feature type="domain" description="Thiamin pyrophosphokinase catalytic" evidence="6">
    <location>
        <begin position="30"/>
        <end position="124"/>
    </location>
</feature>
<name>A0A6L8VDM8_9RHOB</name>
<proteinExistence type="predicted"/>
<dbReference type="Proteomes" id="UP000477083">
    <property type="component" value="Unassembled WGS sequence"/>
</dbReference>
<comment type="caution">
    <text evidence="8">The sequence shown here is derived from an EMBL/GenBank/DDBJ whole genome shotgun (WGS) entry which is preliminary data.</text>
</comment>
<evidence type="ECO:0000259" key="6">
    <source>
        <dbReference type="Pfam" id="PF04263"/>
    </source>
</evidence>
<evidence type="ECO:0000256" key="5">
    <source>
        <dbReference type="NCBIfam" id="TIGR01378"/>
    </source>
</evidence>
<dbReference type="Gene3D" id="3.40.50.10240">
    <property type="entry name" value="Thiamin pyrophosphokinase, catalytic domain"/>
    <property type="match status" value="1"/>
</dbReference>
<dbReference type="Pfam" id="PF04263">
    <property type="entry name" value="TPK_catalytic"/>
    <property type="match status" value="1"/>
</dbReference>
<dbReference type="InterPro" id="IPR007373">
    <property type="entry name" value="Thiamin_PyroPKinase_B1-bd"/>
</dbReference>
<keyword evidence="1 8" id="KW-0808">Transferase</keyword>
<dbReference type="NCBIfam" id="TIGR01378">
    <property type="entry name" value="thi_PPkinase"/>
    <property type="match status" value="1"/>
</dbReference>